<evidence type="ECO:0000313" key="7">
    <source>
        <dbReference type="EMBL" id="MTV49255.1"/>
    </source>
</evidence>
<feature type="transmembrane region" description="Helical" evidence="6">
    <location>
        <begin position="6"/>
        <end position="30"/>
    </location>
</feature>
<comment type="similarity">
    <text evidence="2">Belongs to the TerC family.</text>
</comment>
<evidence type="ECO:0000256" key="1">
    <source>
        <dbReference type="ARBA" id="ARBA00004141"/>
    </source>
</evidence>
<comment type="caution">
    <text evidence="7">The sequence shown here is derived from an EMBL/GenBank/DDBJ whole genome shotgun (WGS) entry which is preliminary data.</text>
</comment>
<sequence>MTWQVVLTLLNIVFINLLLSGDNAVVIAMATMGLPEAIRKKAIFWGTSGYFVLLVLLTSVAAILIQIPLFQFVGGVLLAWIAVKLLINEEENAENQKSSADLKKAIGTIIWAALLMSTDNVLAIAGAAKGDLVLLFIGLGISIPIVMAGSTLLATVMRKYPWLVFVGSGILAWTSGTMIVEDKYIASVLHGLQATVQIPEFVIPAVLTVMVILIGKKYRDAVGILSK</sequence>
<dbReference type="Proteomes" id="UP000430670">
    <property type="component" value="Unassembled WGS sequence"/>
</dbReference>
<feature type="transmembrane region" description="Helical" evidence="6">
    <location>
        <begin position="108"/>
        <end position="127"/>
    </location>
</feature>
<evidence type="ECO:0000256" key="6">
    <source>
        <dbReference type="SAM" id="Phobius"/>
    </source>
</evidence>
<dbReference type="RefSeq" id="WP_155476348.1">
    <property type="nucleotide sequence ID" value="NZ_WNKU01000009.1"/>
</dbReference>
<keyword evidence="3 6" id="KW-0812">Transmembrane</keyword>
<reference evidence="7 8" key="1">
    <citation type="submission" date="2019-11" db="EMBL/GenBank/DDBJ databases">
        <title>Whole-genome sequence of a the green, strictly anaerobic photosynthetic bacterium Heliobacillus mobilis DSM 6151.</title>
        <authorList>
            <person name="Kyndt J.A."/>
            <person name="Meyer T.E."/>
        </authorList>
    </citation>
    <scope>NUCLEOTIDE SEQUENCE [LARGE SCALE GENOMIC DNA]</scope>
    <source>
        <strain evidence="7 8">DSM 6151</strain>
    </source>
</reference>
<comment type="subcellular location">
    <subcellularLocation>
        <location evidence="1">Membrane</location>
        <topology evidence="1">Multi-pass membrane protein</topology>
    </subcellularLocation>
</comment>
<keyword evidence="5 6" id="KW-0472">Membrane</keyword>
<feature type="transmembrane region" description="Helical" evidence="6">
    <location>
        <begin position="42"/>
        <end position="63"/>
    </location>
</feature>
<keyword evidence="8" id="KW-1185">Reference proteome</keyword>
<keyword evidence="4 6" id="KW-1133">Transmembrane helix</keyword>
<feature type="transmembrane region" description="Helical" evidence="6">
    <location>
        <begin position="69"/>
        <end position="87"/>
    </location>
</feature>
<gene>
    <name evidence="7" type="ORF">GJ688_09720</name>
</gene>
<dbReference type="InterPro" id="IPR022301">
    <property type="entry name" value="Integral_membrane_YjbE"/>
</dbReference>
<dbReference type="EMBL" id="WNKU01000009">
    <property type="protein sequence ID" value="MTV49255.1"/>
    <property type="molecule type" value="Genomic_DNA"/>
</dbReference>
<dbReference type="AlphaFoldDB" id="A0A6I3SKH4"/>
<dbReference type="NCBIfam" id="TIGR03717">
    <property type="entry name" value="R_switched_YjbE"/>
    <property type="match status" value="1"/>
</dbReference>
<evidence type="ECO:0000256" key="3">
    <source>
        <dbReference type="ARBA" id="ARBA00022692"/>
    </source>
</evidence>
<dbReference type="OrthoDB" id="5295733at2"/>
<organism evidence="7 8">
    <name type="scientific">Heliobacterium mobile</name>
    <name type="common">Heliobacillus mobilis</name>
    <dbReference type="NCBI Taxonomy" id="28064"/>
    <lineage>
        <taxon>Bacteria</taxon>
        <taxon>Bacillati</taxon>
        <taxon>Bacillota</taxon>
        <taxon>Clostridia</taxon>
        <taxon>Eubacteriales</taxon>
        <taxon>Heliobacteriaceae</taxon>
        <taxon>Heliobacterium</taxon>
    </lineage>
</organism>
<dbReference type="Pfam" id="PF03741">
    <property type="entry name" value="TerC"/>
    <property type="match status" value="1"/>
</dbReference>
<dbReference type="PANTHER" id="PTHR30238:SF4">
    <property type="entry name" value="SLL1022 PROTEIN"/>
    <property type="match status" value="1"/>
</dbReference>
<feature type="transmembrane region" description="Helical" evidence="6">
    <location>
        <begin position="160"/>
        <end position="180"/>
    </location>
</feature>
<dbReference type="InterPro" id="IPR005496">
    <property type="entry name" value="Integral_membrane_TerC"/>
</dbReference>
<evidence type="ECO:0000313" key="8">
    <source>
        <dbReference type="Proteomes" id="UP000430670"/>
    </source>
</evidence>
<feature type="transmembrane region" description="Helical" evidence="6">
    <location>
        <begin position="192"/>
        <end position="214"/>
    </location>
</feature>
<evidence type="ECO:0000256" key="2">
    <source>
        <dbReference type="ARBA" id="ARBA00007511"/>
    </source>
</evidence>
<feature type="transmembrane region" description="Helical" evidence="6">
    <location>
        <begin position="133"/>
        <end position="153"/>
    </location>
</feature>
<evidence type="ECO:0000256" key="4">
    <source>
        <dbReference type="ARBA" id="ARBA00022989"/>
    </source>
</evidence>
<proteinExistence type="inferred from homology"/>
<evidence type="ECO:0000256" key="5">
    <source>
        <dbReference type="ARBA" id="ARBA00023136"/>
    </source>
</evidence>
<dbReference type="GO" id="GO:0016020">
    <property type="term" value="C:membrane"/>
    <property type="evidence" value="ECO:0007669"/>
    <property type="project" value="UniProtKB-SubCell"/>
</dbReference>
<accession>A0A6I3SKH4</accession>
<name>A0A6I3SKH4_HELMO</name>
<protein>
    <submittedName>
        <fullName evidence="7">YjbE family putative metal transport protein</fullName>
    </submittedName>
</protein>
<dbReference type="PANTHER" id="PTHR30238">
    <property type="entry name" value="MEMBRANE BOUND PREDICTED REDOX MODULATOR"/>
    <property type="match status" value="1"/>
</dbReference>